<name>A0A3G9KA26_9ACTN</name>
<dbReference type="GeneID" id="88848184"/>
<dbReference type="RefSeq" id="WP_126420571.1">
    <property type="nucleotide sequence ID" value="NZ_AP019367.1"/>
</dbReference>
<keyword evidence="4" id="KW-0762">Sugar transport</keyword>
<protein>
    <submittedName>
        <fullName evidence="9">Mannose/fructose/sorbose-specific PTS system IIB component</fullName>
    </submittedName>
</protein>
<evidence type="ECO:0000256" key="7">
    <source>
        <dbReference type="ARBA" id="ARBA00022777"/>
    </source>
</evidence>
<dbReference type="Pfam" id="PF03830">
    <property type="entry name" value="PTSIIB_sorb"/>
    <property type="match status" value="1"/>
</dbReference>
<evidence type="ECO:0000256" key="1">
    <source>
        <dbReference type="ARBA" id="ARBA00004496"/>
    </source>
</evidence>
<keyword evidence="10" id="KW-1185">Reference proteome</keyword>
<dbReference type="SUPFAM" id="SSF52728">
    <property type="entry name" value="PTS IIb component"/>
    <property type="match status" value="1"/>
</dbReference>
<evidence type="ECO:0000256" key="5">
    <source>
        <dbReference type="ARBA" id="ARBA00022679"/>
    </source>
</evidence>
<evidence type="ECO:0000313" key="9">
    <source>
        <dbReference type="EMBL" id="BBH49455.1"/>
    </source>
</evidence>
<evidence type="ECO:0000256" key="2">
    <source>
        <dbReference type="ARBA" id="ARBA00022448"/>
    </source>
</evidence>
<organism evidence="9 10">
    <name type="scientific">Parolsenella catena</name>
    <dbReference type="NCBI Taxonomy" id="2003188"/>
    <lineage>
        <taxon>Bacteria</taxon>
        <taxon>Bacillati</taxon>
        <taxon>Actinomycetota</taxon>
        <taxon>Coriobacteriia</taxon>
        <taxon>Coriobacteriales</taxon>
        <taxon>Atopobiaceae</taxon>
        <taxon>Parolsenella</taxon>
    </lineage>
</organism>
<proteinExistence type="predicted"/>
<reference evidence="10" key="1">
    <citation type="submission" date="2018-11" db="EMBL/GenBank/DDBJ databases">
        <title>Comparative genomics of Parolsenella catena and Libanicoccus massiliensis: Reclassification of Libanicoccus massiliensis as Parolsenella massiliensis comb. nov.</title>
        <authorList>
            <person name="Sakamoto M."/>
            <person name="Ikeyama N."/>
            <person name="Murakami T."/>
            <person name="Mori H."/>
            <person name="Yuki M."/>
            <person name="Ohkuma M."/>
        </authorList>
    </citation>
    <scope>NUCLEOTIDE SEQUENCE [LARGE SCALE GENOMIC DNA]</scope>
    <source>
        <strain evidence="10">JCM 31932</strain>
    </source>
</reference>
<dbReference type="GO" id="GO:0009401">
    <property type="term" value="P:phosphoenolpyruvate-dependent sugar phosphotransferase system"/>
    <property type="evidence" value="ECO:0007669"/>
    <property type="project" value="UniProtKB-KW"/>
</dbReference>
<dbReference type="AlphaFoldDB" id="A0A3G9KA26"/>
<dbReference type="Gene3D" id="3.40.35.10">
    <property type="entry name" value="Phosphotransferase system, sorbose subfamily IIB component"/>
    <property type="match status" value="1"/>
</dbReference>
<keyword evidence="3" id="KW-0963">Cytoplasm</keyword>
<dbReference type="Proteomes" id="UP000273154">
    <property type="component" value="Chromosome"/>
</dbReference>
<sequence length="164" mass="17767">MAITLARVDDRVIHGQTMTRWVAKKPVDSIIVISDKVAADELRKKVLKAAAANLKLGIYNVEQGVKALEKVHASSKNFYIISDSTTGFADIVRAGGNFGPVLNIGNLNGARPDTKPMGNAVCLNDDDVVALDYLEEQGVKVEFQLIPDNSPVTWPAMKAKYQSA</sequence>
<keyword evidence="5" id="KW-0808">Transferase</keyword>
<dbReference type="KEGG" id="pcat:Pcatena_00420"/>
<comment type="subcellular location">
    <subcellularLocation>
        <location evidence="1">Cytoplasm</location>
    </subcellularLocation>
</comment>
<gene>
    <name evidence="9" type="primary">manX_1</name>
    <name evidence="9" type="ORF">Pcatena_00420</name>
</gene>
<dbReference type="EMBL" id="AP019367">
    <property type="protein sequence ID" value="BBH49455.1"/>
    <property type="molecule type" value="Genomic_DNA"/>
</dbReference>
<evidence type="ECO:0000256" key="3">
    <source>
        <dbReference type="ARBA" id="ARBA00022490"/>
    </source>
</evidence>
<feature type="domain" description="PTS EIIB type-4" evidence="8">
    <location>
        <begin position="1"/>
        <end position="164"/>
    </location>
</feature>
<dbReference type="GO" id="GO:0008982">
    <property type="term" value="F:protein-N(PI)-phosphohistidine-sugar phosphotransferase activity"/>
    <property type="evidence" value="ECO:0007669"/>
    <property type="project" value="InterPro"/>
</dbReference>
<dbReference type="PROSITE" id="PS51101">
    <property type="entry name" value="PTS_EIIB_TYPE_4"/>
    <property type="match status" value="1"/>
</dbReference>
<keyword evidence="7" id="KW-0418">Kinase</keyword>
<dbReference type="GO" id="GO:0005737">
    <property type="term" value="C:cytoplasm"/>
    <property type="evidence" value="ECO:0007669"/>
    <property type="project" value="UniProtKB-SubCell"/>
</dbReference>
<evidence type="ECO:0000259" key="8">
    <source>
        <dbReference type="PROSITE" id="PS51101"/>
    </source>
</evidence>
<evidence type="ECO:0000256" key="6">
    <source>
        <dbReference type="ARBA" id="ARBA00022683"/>
    </source>
</evidence>
<evidence type="ECO:0000256" key="4">
    <source>
        <dbReference type="ARBA" id="ARBA00022597"/>
    </source>
</evidence>
<evidence type="ECO:0000313" key="10">
    <source>
        <dbReference type="Proteomes" id="UP000273154"/>
    </source>
</evidence>
<keyword evidence="6" id="KW-0598">Phosphotransferase system</keyword>
<dbReference type="InterPro" id="IPR036667">
    <property type="entry name" value="PTS_IIB_sorbose-sp_sf"/>
</dbReference>
<keyword evidence="2" id="KW-0813">Transport</keyword>
<dbReference type="OrthoDB" id="9788818at2"/>
<dbReference type="InterPro" id="IPR004720">
    <property type="entry name" value="PTS_IIB_sorbose-sp"/>
</dbReference>
<accession>A0A3G9KA26</accession>
<dbReference type="GO" id="GO:0016301">
    <property type="term" value="F:kinase activity"/>
    <property type="evidence" value="ECO:0007669"/>
    <property type="project" value="UniProtKB-KW"/>
</dbReference>